<dbReference type="InterPro" id="IPR027417">
    <property type="entry name" value="P-loop_NTPase"/>
</dbReference>
<protein>
    <recommendedName>
        <fullName evidence="1">tRNA 2-selenouridine synthase AAA domain-containing protein</fullName>
    </recommendedName>
</protein>
<dbReference type="GO" id="GO:0043828">
    <property type="term" value="F:tRNA 2-selenouridine synthase activity"/>
    <property type="evidence" value="ECO:0007669"/>
    <property type="project" value="InterPro"/>
</dbReference>
<evidence type="ECO:0000259" key="1">
    <source>
        <dbReference type="Pfam" id="PF26341"/>
    </source>
</evidence>
<dbReference type="Proteomes" id="UP000009296">
    <property type="component" value="Chromosome"/>
</dbReference>
<evidence type="ECO:0000313" key="2">
    <source>
        <dbReference type="EMBL" id="AEH06494.1"/>
    </source>
</evidence>
<dbReference type="OrthoDB" id="61220at2157"/>
<name>F8AL53_METOI</name>
<dbReference type="GO" id="GO:0002098">
    <property type="term" value="P:tRNA wobble uridine modification"/>
    <property type="evidence" value="ECO:0007669"/>
    <property type="project" value="InterPro"/>
</dbReference>
<dbReference type="EMBL" id="CP002792">
    <property type="protein sequence ID" value="AEH06494.1"/>
    <property type="molecule type" value="Genomic_DNA"/>
</dbReference>
<organism evidence="2 3">
    <name type="scientific">Methanothermococcus okinawensis (strain DSM 14208 / JCM 11175 / IH1)</name>
    <dbReference type="NCBI Taxonomy" id="647113"/>
    <lineage>
        <taxon>Archaea</taxon>
        <taxon>Methanobacteriati</taxon>
        <taxon>Methanobacteriota</taxon>
        <taxon>Methanomada group</taxon>
        <taxon>Methanococci</taxon>
        <taxon>Methanococcales</taxon>
        <taxon>Methanococcaceae</taxon>
        <taxon>Methanothermococcus</taxon>
    </lineage>
</organism>
<dbReference type="NCBIfam" id="TIGR04569">
    <property type="entry name" value="arch_SelU_Cterm"/>
    <property type="match status" value="1"/>
</dbReference>
<dbReference type="HOGENOM" id="CLU_1259105_0_0_2"/>
<keyword evidence="3" id="KW-1185">Reference proteome</keyword>
<dbReference type="Pfam" id="PF26341">
    <property type="entry name" value="AAA_SelU"/>
    <property type="match status" value="1"/>
</dbReference>
<sequence>MIIFGLLGKTGCGKTEILQKLKQYHPVVDIEECGNTRGSVLGDLYHLKQHSQEKFEKLLKKQHKKAEKKGYCIVEFEGRKIGGTEKLSVPEPYSDLKNYNYNILIECPYECQIQRLLTYYVPKNSEEKEILISKFKMLKTIFKKPERVKIIGDIIKLIEEDDYYNAAILIEEKLYRESYMRSIKKVKPDLVVYNEDLDKSVEIINDFINKKLKENNIIK</sequence>
<accession>F8AL53</accession>
<dbReference type="PANTHER" id="PTHR30401">
    <property type="entry name" value="TRNA 2-SELENOURIDINE SYNTHASE"/>
    <property type="match status" value="1"/>
</dbReference>
<gene>
    <name evidence="2" type="ordered locus">Metok_0514</name>
</gene>
<dbReference type="RefSeq" id="WP_013866680.1">
    <property type="nucleotide sequence ID" value="NC_015636.1"/>
</dbReference>
<dbReference type="STRING" id="647113.Metok_0514"/>
<dbReference type="SUPFAM" id="SSF52540">
    <property type="entry name" value="P-loop containing nucleoside triphosphate hydrolases"/>
    <property type="match status" value="1"/>
</dbReference>
<dbReference type="InterPro" id="IPR030815">
    <property type="entry name" value="Arch_SelU_Cterm"/>
</dbReference>
<reference evidence="2" key="1">
    <citation type="submission" date="2011-05" db="EMBL/GenBank/DDBJ databases">
        <title>Complete sequence of chromosome of Methanothermococcus okinawensis IH1.</title>
        <authorList>
            <consortium name="US DOE Joint Genome Institute"/>
            <person name="Lucas S."/>
            <person name="Han J."/>
            <person name="Lapidus A."/>
            <person name="Cheng J.-F."/>
            <person name="Goodwin L."/>
            <person name="Pitluck S."/>
            <person name="Peters L."/>
            <person name="Mikhailova N."/>
            <person name="Held B."/>
            <person name="Han C."/>
            <person name="Tapia R."/>
            <person name="Land M."/>
            <person name="Hauser L."/>
            <person name="Kyrpides N."/>
            <person name="Ivanova N."/>
            <person name="Pagani I."/>
            <person name="Sieprawska-Lupa M."/>
            <person name="Takai K."/>
            <person name="Miyazaki J."/>
            <person name="Whitman W."/>
            <person name="Woyke T."/>
        </authorList>
    </citation>
    <scope>NUCLEOTIDE SEQUENCE [LARGE SCALE GENOMIC DNA]</scope>
    <source>
        <strain evidence="2">IH1</strain>
    </source>
</reference>
<dbReference type="AlphaFoldDB" id="F8AL53"/>
<dbReference type="KEGG" id="mok:Metok_0514"/>
<dbReference type="GeneID" id="10772637"/>
<dbReference type="PANTHER" id="PTHR30401:SF0">
    <property type="entry name" value="TRNA 2-SELENOURIDINE SYNTHASE"/>
    <property type="match status" value="1"/>
</dbReference>
<proteinExistence type="predicted"/>
<feature type="domain" description="tRNA 2-selenouridine synthase AAA" evidence="1">
    <location>
        <begin position="6"/>
        <end position="127"/>
    </location>
</feature>
<dbReference type="InterPro" id="IPR017582">
    <property type="entry name" value="SelU"/>
</dbReference>
<evidence type="ECO:0000313" key="3">
    <source>
        <dbReference type="Proteomes" id="UP000009296"/>
    </source>
</evidence>
<dbReference type="InterPro" id="IPR058840">
    <property type="entry name" value="AAA_SelU"/>
</dbReference>
<dbReference type="eggNOG" id="arCOG05019">
    <property type="taxonomic scope" value="Archaea"/>
</dbReference>